<protein>
    <submittedName>
        <fullName evidence="2">Uncharacterized protein</fullName>
    </submittedName>
</protein>
<dbReference type="EMBL" id="FMUE01000016">
    <property type="protein sequence ID" value="SCX34737.1"/>
    <property type="molecule type" value="Genomic_DNA"/>
</dbReference>
<feature type="region of interest" description="Disordered" evidence="1">
    <location>
        <begin position="1"/>
        <end position="69"/>
    </location>
</feature>
<feature type="compositionally biased region" description="Basic and acidic residues" evidence="1">
    <location>
        <begin position="1"/>
        <end position="17"/>
    </location>
</feature>
<name>A0A1R3U140_9HYPH</name>
<proteinExistence type="predicted"/>
<accession>A0A1R3U140</accession>
<gene>
    <name evidence="2" type="ORF">DSM25559_4615</name>
</gene>
<organism evidence="2 3">
    <name type="scientific">Agrobacterium rosae</name>
    <dbReference type="NCBI Taxonomy" id="1972867"/>
    <lineage>
        <taxon>Bacteria</taxon>
        <taxon>Pseudomonadati</taxon>
        <taxon>Pseudomonadota</taxon>
        <taxon>Alphaproteobacteria</taxon>
        <taxon>Hyphomicrobiales</taxon>
        <taxon>Rhizobiaceae</taxon>
        <taxon>Rhizobium/Agrobacterium group</taxon>
        <taxon>Agrobacterium</taxon>
    </lineage>
</organism>
<evidence type="ECO:0000256" key="1">
    <source>
        <dbReference type="SAM" id="MobiDB-lite"/>
    </source>
</evidence>
<evidence type="ECO:0000313" key="2">
    <source>
        <dbReference type="EMBL" id="SCX34737.1"/>
    </source>
</evidence>
<evidence type="ECO:0000313" key="3">
    <source>
        <dbReference type="Proteomes" id="UP000187891"/>
    </source>
</evidence>
<reference evidence="3" key="1">
    <citation type="submission" date="2016-10" db="EMBL/GenBank/DDBJ databases">
        <authorList>
            <person name="Wibberg D."/>
        </authorList>
    </citation>
    <scope>NUCLEOTIDE SEQUENCE [LARGE SCALE GENOMIC DNA]</scope>
</reference>
<dbReference type="Proteomes" id="UP000187891">
    <property type="component" value="Unassembled WGS sequence"/>
</dbReference>
<feature type="compositionally biased region" description="Low complexity" evidence="1">
    <location>
        <begin position="46"/>
        <end position="58"/>
    </location>
</feature>
<dbReference type="AlphaFoldDB" id="A0A1R3U140"/>
<sequence>MAVDWTRGDRPAPERPKRSGGRPGKGFLVSRGMGASAHRGRKRPGRCGCRSSRASRGGLWSDMPHRDRSGRASWRIKGYTLASSGGDQWEWMHSAHKPQTLDRSQRLDLGGSRERCIASSRCWLWYHAWIGDKTETCSLPHSQLQIDHTLDQSGLQAARSFPPCNRFLKVTNGQIARSNLAANRLYQF</sequence>